<protein>
    <recommendedName>
        <fullName evidence="5">Aminotransferase DegT</fullName>
    </recommendedName>
</protein>
<proteinExistence type="inferred from homology"/>
<evidence type="ECO:0000313" key="3">
    <source>
        <dbReference type="EMBL" id="ANV97742.1"/>
    </source>
</evidence>
<accession>A0A1B1U4W0</accession>
<dbReference type="AlphaFoldDB" id="A0A1B1U4W0"/>
<gene>
    <name evidence="3" type="ORF">BBW65_02495</name>
</gene>
<evidence type="ECO:0000256" key="1">
    <source>
        <dbReference type="ARBA" id="ARBA00037999"/>
    </source>
</evidence>
<organism evidence="3 4">
    <name type="scientific">Helicobacter enhydrae</name>
    <dbReference type="NCBI Taxonomy" id="222136"/>
    <lineage>
        <taxon>Bacteria</taxon>
        <taxon>Pseudomonadati</taxon>
        <taxon>Campylobacterota</taxon>
        <taxon>Epsilonproteobacteria</taxon>
        <taxon>Campylobacterales</taxon>
        <taxon>Helicobacteraceae</taxon>
        <taxon>Helicobacter</taxon>
    </lineage>
</organism>
<dbReference type="Gene3D" id="3.40.640.10">
    <property type="entry name" value="Type I PLP-dependent aspartate aminotransferase-like (Major domain)"/>
    <property type="match status" value="1"/>
</dbReference>
<sequence length="390" mass="44668">MNTNIPFFLYDIHTDDLPSISQTILNYSTSDSNRQKKPIDYVELLEQKTQEITQVKHSVVVRSKISALLLALQTIGIKRNHRVICSVYCHPFVPECIRYFEAEPIFVDIHPENLAMLPEKCEEILTKKAGKKDDRIKAIIVSHIGGMLCDMEPFYKIKDEYNIGIIEDISSSIWLKNTKGNFVGSDLRTDFTILSYLPSMKGKLFLAGAVLTNNAIFAEKCRTLRYHSYIGENANSGLFYDVIDMSLDHSVSIVSAHLAYLTCKQYAEQELRRKEIAKMYQEGLSDLEGVMLPQEKETNIYSLFIVRFNKGRDRIASQLKEAGIETMLHFIPINFLSYYKNKFELKVTQFPNALDVYQEALSLPIYLGMSDDDVTQVIQAIRNILKADKE</sequence>
<evidence type="ECO:0008006" key="5">
    <source>
        <dbReference type="Google" id="ProtNLM"/>
    </source>
</evidence>
<dbReference type="Pfam" id="PF01041">
    <property type="entry name" value="DegT_DnrJ_EryC1"/>
    <property type="match status" value="1"/>
</dbReference>
<dbReference type="GO" id="GO:0008483">
    <property type="term" value="F:transaminase activity"/>
    <property type="evidence" value="ECO:0007669"/>
    <property type="project" value="TreeGrafter"/>
</dbReference>
<dbReference type="GO" id="GO:0000271">
    <property type="term" value="P:polysaccharide biosynthetic process"/>
    <property type="evidence" value="ECO:0007669"/>
    <property type="project" value="TreeGrafter"/>
</dbReference>
<reference evidence="4" key="1">
    <citation type="submission" date="2016-07" db="EMBL/GenBank/DDBJ databases">
        <authorList>
            <person name="Florea S."/>
            <person name="Webb J.S."/>
            <person name="Jaromczyk J."/>
            <person name="Schardl C.L."/>
        </authorList>
    </citation>
    <scope>NUCLEOTIDE SEQUENCE [LARGE SCALE GENOMIC DNA]</scope>
    <source>
        <strain evidence="4">MIT 01-6242</strain>
    </source>
</reference>
<dbReference type="Gene3D" id="3.90.1150.10">
    <property type="entry name" value="Aspartate Aminotransferase, domain 1"/>
    <property type="match status" value="1"/>
</dbReference>
<dbReference type="STRING" id="222136.BBW65_02495"/>
<dbReference type="PANTHER" id="PTHR30244">
    <property type="entry name" value="TRANSAMINASE"/>
    <property type="match status" value="1"/>
</dbReference>
<dbReference type="InterPro" id="IPR015422">
    <property type="entry name" value="PyrdxlP-dep_Trfase_small"/>
</dbReference>
<dbReference type="PANTHER" id="PTHR30244:SF34">
    <property type="entry name" value="DTDP-4-AMINO-4,6-DIDEOXYGALACTOSE TRANSAMINASE"/>
    <property type="match status" value="1"/>
</dbReference>
<evidence type="ECO:0000256" key="2">
    <source>
        <dbReference type="RuleBase" id="RU004508"/>
    </source>
</evidence>
<dbReference type="Proteomes" id="UP000092884">
    <property type="component" value="Chromosome"/>
</dbReference>
<keyword evidence="2" id="KW-0663">Pyridoxal phosphate</keyword>
<name>A0A1B1U4W0_9HELI</name>
<dbReference type="InterPro" id="IPR000653">
    <property type="entry name" value="DegT/StrS_aminotransferase"/>
</dbReference>
<dbReference type="SUPFAM" id="SSF53383">
    <property type="entry name" value="PLP-dependent transferases"/>
    <property type="match status" value="1"/>
</dbReference>
<dbReference type="InterPro" id="IPR015421">
    <property type="entry name" value="PyrdxlP-dep_Trfase_major"/>
</dbReference>
<comment type="similarity">
    <text evidence="1 2">Belongs to the DegT/DnrJ/EryC1 family.</text>
</comment>
<dbReference type="RefSeq" id="WP_066339240.1">
    <property type="nucleotide sequence ID" value="NZ_CP016503.1"/>
</dbReference>
<keyword evidence="4" id="KW-1185">Reference proteome</keyword>
<dbReference type="PIRSF" id="PIRSF000390">
    <property type="entry name" value="PLP_StrS"/>
    <property type="match status" value="1"/>
</dbReference>
<dbReference type="GO" id="GO:0030170">
    <property type="term" value="F:pyridoxal phosphate binding"/>
    <property type="evidence" value="ECO:0007669"/>
    <property type="project" value="TreeGrafter"/>
</dbReference>
<evidence type="ECO:0000313" key="4">
    <source>
        <dbReference type="Proteomes" id="UP000092884"/>
    </source>
</evidence>
<dbReference type="EMBL" id="CP016503">
    <property type="protein sequence ID" value="ANV97742.1"/>
    <property type="molecule type" value="Genomic_DNA"/>
</dbReference>
<dbReference type="InterPro" id="IPR015424">
    <property type="entry name" value="PyrdxlP-dep_Trfase"/>
</dbReference>
<dbReference type="OrthoDB" id="5351682at2"/>
<dbReference type="KEGG" id="het:BBW65_02495"/>